<evidence type="ECO:0000313" key="1">
    <source>
        <dbReference type="EMBL" id="MDM8200913.1"/>
    </source>
</evidence>
<reference evidence="1 2" key="1">
    <citation type="submission" date="2023-06" db="EMBL/GenBank/DDBJ databases">
        <title>Identification and characterization of horizontal gene transfer across gut microbiota members of farm animals based on homology search.</title>
        <authorList>
            <person name="Schwarzerova J."/>
            <person name="Nykrynova M."/>
            <person name="Jureckova K."/>
            <person name="Cejkova D."/>
            <person name="Rychlik I."/>
        </authorList>
    </citation>
    <scope>NUCLEOTIDE SEQUENCE [LARGE SCALE GENOMIC DNA]</scope>
    <source>
        <strain evidence="1 2">ET340</strain>
    </source>
</reference>
<organism evidence="1 2">
    <name type="scientific">Allofournierella massiliensis</name>
    <dbReference type="NCBI Taxonomy" id="1650663"/>
    <lineage>
        <taxon>Bacteria</taxon>
        <taxon>Bacillati</taxon>
        <taxon>Bacillota</taxon>
        <taxon>Clostridia</taxon>
        <taxon>Eubacteriales</taxon>
        <taxon>Oscillospiraceae</taxon>
        <taxon>Allofournierella</taxon>
    </lineage>
</organism>
<evidence type="ECO:0000313" key="2">
    <source>
        <dbReference type="Proteomes" id="UP001529380"/>
    </source>
</evidence>
<dbReference type="Proteomes" id="UP001529380">
    <property type="component" value="Unassembled WGS sequence"/>
</dbReference>
<gene>
    <name evidence="1" type="ORF">QUW08_06350</name>
</gene>
<comment type="caution">
    <text evidence="1">The sequence shown here is derived from an EMBL/GenBank/DDBJ whole genome shotgun (WGS) entry which is preliminary data.</text>
</comment>
<keyword evidence="2" id="KW-1185">Reference proteome</keyword>
<name>A0ABT7UPU7_9FIRM</name>
<dbReference type="EMBL" id="JAUDCL010000008">
    <property type="protein sequence ID" value="MDM8200913.1"/>
    <property type="molecule type" value="Genomic_DNA"/>
</dbReference>
<dbReference type="Gene3D" id="2.60.40.1120">
    <property type="entry name" value="Carboxypeptidase-like, regulatory domain"/>
    <property type="match status" value="1"/>
</dbReference>
<evidence type="ECO:0008006" key="3">
    <source>
        <dbReference type="Google" id="ProtNLM"/>
    </source>
</evidence>
<sequence length="210" mass="22579">MMNGCLLVQSYAARQSAPVPGVTVTVRGEGHAPVTVTTDTTGTAPVITLPAPDKALSLDEANTQQPYSVWEVTAEKEGYQTVTLQGVQVFACQRALILLEMLPAQRLGAPQSKPETFDIPAHSLYRPEGPSSVAPAENCPAPLVLATPIVPTTITVHLGKPKESARNVTVSFRHYIANVASSEVYPTWPGVTKPAAAFFKQRIFLFHVVY</sequence>
<proteinExistence type="predicted"/>
<protein>
    <recommendedName>
        <fullName evidence="3">Carboxypeptidase family protein</fullName>
    </recommendedName>
</protein>
<dbReference type="RefSeq" id="WP_289599577.1">
    <property type="nucleotide sequence ID" value="NZ_JAUDCL010000008.1"/>
</dbReference>
<accession>A0ABT7UPU7</accession>